<dbReference type="Pfam" id="PF01844">
    <property type="entry name" value="HNH"/>
    <property type="match status" value="1"/>
</dbReference>
<dbReference type="Pfam" id="PF02720">
    <property type="entry name" value="DUF222"/>
    <property type="match status" value="1"/>
</dbReference>
<reference evidence="4 5" key="1">
    <citation type="submission" date="2018-11" db="EMBL/GenBank/DDBJ databases">
        <authorList>
            <person name="Li F."/>
        </authorList>
    </citation>
    <scope>NUCLEOTIDE SEQUENCE [LARGE SCALE GENOMIC DNA]</scope>
    <source>
        <strain evidence="4 5">KIS18-7</strain>
    </source>
</reference>
<comment type="caution">
    <text evidence="4">The sequence shown here is derived from an EMBL/GenBank/DDBJ whole genome shotgun (WGS) entry which is preliminary data.</text>
</comment>
<feature type="region of interest" description="Disordered" evidence="2">
    <location>
        <begin position="377"/>
        <end position="407"/>
    </location>
</feature>
<dbReference type="Gene3D" id="1.10.30.50">
    <property type="match status" value="1"/>
</dbReference>
<gene>
    <name evidence="4" type="ORF">EFL95_03250</name>
</gene>
<dbReference type="EMBL" id="RJSG01000001">
    <property type="protein sequence ID" value="RNL81376.1"/>
    <property type="molecule type" value="Genomic_DNA"/>
</dbReference>
<dbReference type="InterPro" id="IPR003870">
    <property type="entry name" value="DUF222"/>
</dbReference>
<keyword evidence="5" id="KW-1185">Reference proteome</keyword>
<keyword evidence="4" id="KW-0540">Nuclease</keyword>
<evidence type="ECO:0000259" key="3">
    <source>
        <dbReference type="SMART" id="SM00507"/>
    </source>
</evidence>
<dbReference type="CDD" id="cd00085">
    <property type="entry name" value="HNHc"/>
    <property type="match status" value="1"/>
</dbReference>
<evidence type="ECO:0000256" key="1">
    <source>
        <dbReference type="ARBA" id="ARBA00023450"/>
    </source>
</evidence>
<proteinExistence type="inferred from homology"/>
<dbReference type="OrthoDB" id="5241234at2"/>
<evidence type="ECO:0000313" key="5">
    <source>
        <dbReference type="Proteomes" id="UP000277094"/>
    </source>
</evidence>
<dbReference type="AlphaFoldDB" id="A0A3N0E0R4"/>
<comment type="similarity">
    <text evidence="1">Belongs to the Rv1128c/1148c/1588c/1702c/1945/3466 family.</text>
</comment>
<dbReference type="InterPro" id="IPR003615">
    <property type="entry name" value="HNH_nuc"/>
</dbReference>
<protein>
    <submittedName>
        <fullName evidence="4">HNH endonuclease</fullName>
    </submittedName>
</protein>
<dbReference type="RefSeq" id="WP_123232580.1">
    <property type="nucleotide sequence ID" value="NZ_RJSG01000001.1"/>
</dbReference>
<dbReference type="InterPro" id="IPR002711">
    <property type="entry name" value="HNH"/>
</dbReference>
<dbReference type="Proteomes" id="UP000277094">
    <property type="component" value="Unassembled WGS sequence"/>
</dbReference>
<evidence type="ECO:0000313" key="4">
    <source>
        <dbReference type="EMBL" id="RNL81376.1"/>
    </source>
</evidence>
<feature type="compositionally biased region" description="Polar residues" evidence="2">
    <location>
        <begin position="396"/>
        <end position="407"/>
    </location>
</feature>
<dbReference type="GO" id="GO:0004519">
    <property type="term" value="F:endonuclease activity"/>
    <property type="evidence" value="ECO:0007669"/>
    <property type="project" value="UniProtKB-KW"/>
</dbReference>
<feature type="domain" description="HNH nuclease" evidence="3">
    <location>
        <begin position="321"/>
        <end position="371"/>
    </location>
</feature>
<sequence>MLDLEVKALTAAPLPSDATGIIDELRALEELKCAAEARQARLANALDHIRQTELAERSRLDASPPPVAPHLEVALARRISPHRGRQALSLARYLAKDLPHTKAAFDTGRISEWRATLIARETSCLEREHRATVDELVAADAEALSARGDREIVATCRREAARLDAAAVAARRRRAESERRVSIRPAPDAMVYLTALLPVAQGVGVFAALKAAADRAVGVGEATSVGNAMADELVRRATGRDNVSAQPVAVRLTMSADALLGHADDPAFLDDYGPIPAEAARALVADNLDAGLKVWLKRLFVRPEAGALISMDSKGRYFPKALAEFIELRDRWCRNSYCGAPIRNLDHVTPHSQGGATSVENGQGLCADCNQSKEAAGFSSRTVPGDRHSVELVTPTGHSYQTGPPAA</sequence>
<dbReference type="SMART" id="SM00507">
    <property type="entry name" value="HNHc"/>
    <property type="match status" value="1"/>
</dbReference>
<accession>A0A3N0E0R4</accession>
<keyword evidence="4" id="KW-0255">Endonuclease</keyword>
<evidence type="ECO:0000256" key="2">
    <source>
        <dbReference type="SAM" id="MobiDB-lite"/>
    </source>
</evidence>
<name>A0A3N0E0R4_9ACTN</name>
<dbReference type="GO" id="GO:0003676">
    <property type="term" value="F:nucleic acid binding"/>
    <property type="evidence" value="ECO:0007669"/>
    <property type="project" value="InterPro"/>
</dbReference>
<organism evidence="4 5">
    <name type="scientific">Nocardioides marmorisolisilvae</name>
    <dbReference type="NCBI Taxonomy" id="1542737"/>
    <lineage>
        <taxon>Bacteria</taxon>
        <taxon>Bacillati</taxon>
        <taxon>Actinomycetota</taxon>
        <taxon>Actinomycetes</taxon>
        <taxon>Propionibacteriales</taxon>
        <taxon>Nocardioidaceae</taxon>
        <taxon>Nocardioides</taxon>
    </lineage>
</organism>
<keyword evidence="4" id="KW-0378">Hydrolase</keyword>
<dbReference type="GO" id="GO:0008270">
    <property type="term" value="F:zinc ion binding"/>
    <property type="evidence" value="ECO:0007669"/>
    <property type="project" value="InterPro"/>
</dbReference>